<evidence type="ECO:0000259" key="1">
    <source>
        <dbReference type="PROSITE" id="PS50916"/>
    </source>
</evidence>
<accession>A0A2U9C7P7</accession>
<dbReference type="GO" id="GO:0003779">
    <property type="term" value="F:actin binding"/>
    <property type="evidence" value="ECO:0007669"/>
    <property type="project" value="TreeGrafter"/>
</dbReference>
<dbReference type="GO" id="GO:0006886">
    <property type="term" value="P:intracellular protein transport"/>
    <property type="evidence" value="ECO:0007669"/>
    <property type="project" value="InterPro"/>
</dbReference>
<dbReference type="InterPro" id="IPR051745">
    <property type="entry name" value="Intracell_Transport_Effector"/>
</dbReference>
<dbReference type="PANTHER" id="PTHR14555">
    <property type="entry name" value="MYELIN-ASSOCIATED OLIGODENDROCYTIC BASIC PROTEIN MOBP -RELATED"/>
    <property type="match status" value="1"/>
</dbReference>
<reference evidence="2 3" key="1">
    <citation type="submission" date="2017-12" db="EMBL/GenBank/DDBJ databases">
        <title>Integrating genomic resources of turbot (Scophthalmus maximus) in depth evaluation of genetic and physical mapping variation across individuals.</title>
        <authorList>
            <person name="Martinez P."/>
        </authorList>
    </citation>
    <scope>NUCLEOTIDE SEQUENCE [LARGE SCALE GENOMIC DNA]</scope>
</reference>
<feature type="domain" description="RabBD" evidence="1">
    <location>
        <begin position="9"/>
        <end position="141"/>
    </location>
</feature>
<dbReference type="PROSITE" id="PS50916">
    <property type="entry name" value="RABBD"/>
    <property type="match status" value="1"/>
</dbReference>
<dbReference type="InterPro" id="IPR041282">
    <property type="entry name" value="FYVE_2"/>
</dbReference>
<dbReference type="GO" id="GO:0017022">
    <property type="term" value="F:myosin binding"/>
    <property type="evidence" value="ECO:0007669"/>
    <property type="project" value="TreeGrafter"/>
</dbReference>
<evidence type="ECO:0000313" key="3">
    <source>
        <dbReference type="Proteomes" id="UP000246464"/>
    </source>
</evidence>
<dbReference type="CDD" id="cd15752">
    <property type="entry name" value="FYVE_SlaC2-a"/>
    <property type="match status" value="1"/>
</dbReference>
<proteinExistence type="predicted"/>
<name>A0A2U9C7P7_SCOMX</name>
<dbReference type="InterPro" id="IPR010911">
    <property type="entry name" value="Rab_BD"/>
</dbReference>
<dbReference type="EMBL" id="CP026256">
    <property type="protein sequence ID" value="AWP12617.1"/>
    <property type="molecule type" value="Genomic_DNA"/>
</dbReference>
<dbReference type="Pfam" id="PF02318">
    <property type="entry name" value="FYVE_2"/>
    <property type="match status" value="1"/>
</dbReference>
<dbReference type="SUPFAM" id="SSF57903">
    <property type="entry name" value="FYVE/PHD zinc finger"/>
    <property type="match status" value="1"/>
</dbReference>
<dbReference type="InterPro" id="IPR011011">
    <property type="entry name" value="Znf_FYVE_PHD"/>
</dbReference>
<dbReference type="GO" id="GO:0030864">
    <property type="term" value="C:cortical actin cytoskeleton"/>
    <property type="evidence" value="ECO:0007669"/>
    <property type="project" value="TreeGrafter"/>
</dbReference>
<dbReference type="GO" id="GO:0031267">
    <property type="term" value="F:small GTPase binding"/>
    <property type="evidence" value="ECO:0007669"/>
    <property type="project" value="InterPro"/>
</dbReference>
<dbReference type="InterPro" id="IPR037442">
    <property type="entry name" value="Melanophilin_FYVE-rel_dom"/>
</dbReference>
<feature type="non-terminal residue" evidence="2">
    <location>
        <position position="440"/>
    </location>
</feature>
<sequence length="440" mass="50292">MPSTTTGEKLDLSKLTDEEAKHVWEVVQRDFDLRKKEEDRLGQVTKTKGFVRRQELKTQIEKEDTKRELLGHQTSLTESYCIRCLQPFKFLVNSKRQCLDCHLYICKSCSRYNKKENGSVCDPCHMARVLKIGTLEWYHANVRTRFKRFGSAKVMRSLFKRQNGERSCSHSDIGEISLHQFRETTQWSTQLPCGNVYENVTQSKSKVTNLVQCHMSAQSYFEVPSVPLIPLQALRGCCKFEADSAGVAEHYSTAVLSLHGNDVSAFGITLRQFSNSKFEKLLHQNMPWPLQISQVYFLQLSNQLHIENLLPVCTCLTSVQKLSCDMHFQACSYGFGITPDNTRMGLHGGVVVSAVIAKRFWVCILDRTNQGLSVWSLHVGLLSFDLWACYCLVRSTHIFPALFPLFVKSLKQHYKYPAAALRAYKTSVTPKLSTLHIIHH</sequence>
<dbReference type="PANTHER" id="PTHR14555:SF1">
    <property type="entry name" value="MELANOPHILIN"/>
    <property type="match status" value="1"/>
</dbReference>
<protein>
    <submittedName>
        <fullName evidence="2">Putative melanophilin-like</fullName>
    </submittedName>
</protein>
<dbReference type="Proteomes" id="UP000246464">
    <property type="component" value="Chromosome 14"/>
</dbReference>
<dbReference type="Gene3D" id="3.30.40.10">
    <property type="entry name" value="Zinc/RING finger domain, C3HC4 (zinc finger)"/>
    <property type="match status" value="1"/>
</dbReference>
<keyword evidence="3" id="KW-1185">Reference proteome</keyword>
<gene>
    <name evidence="2" type="ORF">SMAX5B_000783</name>
</gene>
<organism evidence="2 3">
    <name type="scientific">Scophthalmus maximus</name>
    <name type="common">Turbot</name>
    <name type="synonym">Psetta maxima</name>
    <dbReference type="NCBI Taxonomy" id="52904"/>
    <lineage>
        <taxon>Eukaryota</taxon>
        <taxon>Metazoa</taxon>
        <taxon>Chordata</taxon>
        <taxon>Craniata</taxon>
        <taxon>Vertebrata</taxon>
        <taxon>Euteleostomi</taxon>
        <taxon>Actinopterygii</taxon>
        <taxon>Neopterygii</taxon>
        <taxon>Teleostei</taxon>
        <taxon>Neoteleostei</taxon>
        <taxon>Acanthomorphata</taxon>
        <taxon>Carangaria</taxon>
        <taxon>Pleuronectiformes</taxon>
        <taxon>Pleuronectoidei</taxon>
        <taxon>Scophthalmidae</taxon>
        <taxon>Scophthalmus</taxon>
    </lineage>
</organism>
<evidence type="ECO:0000313" key="2">
    <source>
        <dbReference type="EMBL" id="AWP12617.1"/>
    </source>
</evidence>
<dbReference type="InterPro" id="IPR013083">
    <property type="entry name" value="Znf_RING/FYVE/PHD"/>
</dbReference>
<dbReference type="AlphaFoldDB" id="A0A2U9C7P7"/>
<dbReference type="FunFam" id="3.30.40.10:FF:000018">
    <property type="entry name" value="Synaptotagmin-like 5, isoform CRA_a"/>
    <property type="match status" value="1"/>
</dbReference>